<evidence type="ECO:0000313" key="1">
    <source>
        <dbReference type="EMBL" id="WAJ29616.1"/>
    </source>
</evidence>
<organism evidence="1 2">
    <name type="scientific">Antarcticirhabdus aurantiaca</name>
    <dbReference type="NCBI Taxonomy" id="2606717"/>
    <lineage>
        <taxon>Bacteria</taxon>
        <taxon>Pseudomonadati</taxon>
        <taxon>Pseudomonadota</taxon>
        <taxon>Alphaproteobacteria</taxon>
        <taxon>Hyphomicrobiales</taxon>
        <taxon>Aurantimonadaceae</taxon>
        <taxon>Antarcticirhabdus</taxon>
    </lineage>
</organism>
<protein>
    <submittedName>
        <fullName evidence="1">Biotin transporter BioY</fullName>
    </submittedName>
</protein>
<evidence type="ECO:0000313" key="2">
    <source>
        <dbReference type="Proteomes" id="UP001163223"/>
    </source>
</evidence>
<keyword evidence="2" id="KW-1185">Reference proteome</keyword>
<dbReference type="EMBL" id="CP113520">
    <property type="protein sequence ID" value="WAJ29616.1"/>
    <property type="molecule type" value="Genomic_DNA"/>
</dbReference>
<reference evidence="1" key="1">
    <citation type="submission" date="2022-11" db="EMBL/GenBank/DDBJ databases">
        <title>beta-Carotene-producing bacterium, Jeongeuplla avenae sp. nov., alleviates the salt stress of Arabidopsis seedlings.</title>
        <authorList>
            <person name="Jiang L."/>
            <person name="Lee J."/>
        </authorList>
    </citation>
    <scope>NUCLEOTIDE SEQUENCE</scope>
    <source>
        <strain evidence="1">DY_R2A_6</strain>
    </source>
</reference>
<accession>A0ACD4NRP2</accession>
<gene>
    <name evidence="1" type="ORF">OXU80_05110</name>
</gene>
<dbReference type="Proteomes" id="UP001163223">
    <property type="component" value="Chromosome"/>
</dbReference>
<proteinExistence type="predicted"/>
<sequence>MTQATALSPAGLIGARSVPTKILAVGLGTLFLAASSYVEVPMVPVPVTMQTFAVLLIGALYGPGLAFATILAWLGEAALGLPVLSGGAGGLAYMMGPTGGYLLGFALAAPLVGWLAQRGWGGEDMFRSFLAMLAGHAVLFVPGVLWLSSFVGFEQAIVLGFTPFLVGTVLKSALAAACGLAAGRAVARLLAR</sequence>
<name>A0ACD4NRP2_9HYPH</name>